<dbReference type="OrthoDB" id="197419at2759"/>
<name>A0A0L0FVF3_9EUKA</name>
<dbReference type="EMBL" id="KQ242103">
    <property type="protein sequence ID" value="KNC80817.1"/>
    <property type="molecule type" value="Genomic_DNA"/>
</dbReference>
<dbReference type="GO" id="GO:0008081">
    <property type="term" value="F:phosphoric diester hydrolase activity"/>
    <property type="evidence" value="ECO:0007669"/>
    <property type="project" value="InterPro"/>
</dbReference>
<dbReference type="GeneID" id="25907334"/>
<dbReference type="Proteomes" id="UP000054560">
    <property type="component" value="Unassembled WGS sequence"/>
</dbReference>
<dbReference type="InterPro" id="IPR017946">
    <property type="entry name" value="PLC-like_Pdiesterase_TIM-brl"/>
</dbReference>
<dbReference type="CDD" id="cd08556">
    <property type="entry name" value="GDPD"/>
    <property type="match status" value="1"/>
</dbReference>
<dbReference type="RefSeq" id="XP_014154719.1">
    <property type="nucleotide sequence ID" value="XM_014299244.1"/>
</dbReference>
<dbReference type="SUPFAM" id="SSF51695">
    <property type="entry name" value="PLC-like phosphodiesterases"/>
    <property type="match status" value="1"/>
</dbReference>
<keyword evidence="3" id="KW-1185">Reference proteome</keyword>
<evidence type="ECO:0000313" key="3">
    <source>
        <dbReference type="Proteomes" id="UP000054560"/>
    </source>
</evidence>
<evidence type="ECO:0000313" key="2">
    <source>
        <dbReference type="EMBL" id="KNC80817.1"/>
    </source>
</evidence>
<dbReference type="AlphaFoldDB" id="A0A0L0FVF3"/>
<dbReference type="PROSITE" id="PS51704">
    <property type="entry name" value="GP_PDE"/>
    <property type="match status" value="1"/>
</dbReference>
<sequence length="235" mass="27088">MLIDCVIGKRGMLIAHRGAVANSGLRENTLEAFARAMRNAKCDGIEFDLRLTSDDEIVIHHDRRLKDGRCIDKTTYKELPAYIPTLAQVLDLCTSMGYRGMLNLELKEYNLYDRTTEILRHRYIEWGLVPSQLLITSFLHAEIIQTDSTGHACGWIMECFPVCVIEQLIVHNDYIVLKDEFVPWHLEQVRELLLRNASRTFLFTVNDIQRVDELRDKGFNVISDQLPFNADASFV</sequence>
<dbReference type="PANTHER" id="PTHR46211:SF1">
    <property type="entry name" value="GLYCEROPHOSPHODIESTER PHOSPHODIESTERASE, CYTOPLASMIC"/>
    <property type="match status" value="1"/>
</dbReference>
<dbReference type="InterPro" id="IPR030395">
    <property type="entry name" value="GP_PDE_dom"/>
</dbReference>
<dbReference type="Pfam" id="PF03009">
    <property type="entry name" value="GDPD"/>
    <property type="match status" value="1"/>
</dbReference>
<dbReference type="Gene3D" id="3.20.20.190">
    <property type="entry name" value="Phosphatidylinositol (PI) phosphodiesterase"/>
    <property type="match status" value="1"/>
</dbReference>
<evidence type="ECO:0000259" key="1">
    <source>
        <dbReference type="PROSITE" id="PS51704"/>
    </source>
</evidence>
<accession>A0A0L0FVF3</accession>
<reference evidence="2 3" key="1">
    <citation type="submission" date="2011-02" db="EMBL/GenBank/DDBJ databases">
        <title>The Genome Sequence of Sphaeroforma arctica JP610.</title>
        <authorList>
            <consortium name="The Broad Institute Genome Sequencing Platform"/>
            <person name="Russ C."/>
            <person name="Cuomo C."/>
            <person name="Young S.K."/>
            <person name="Zeng Q."/>
            <person name="Gargeya S."/>
            <person name="Alvarado L."/>
            <person name="Berlin A."/>
            <person name="Chapman S.B."/>
            <person name="Chen Z."/>
            <person name="Freedman E."/>
            <person name="Gellesch M."/>
            <person name="Goldberg J."/>
            <person name="Griggs A."/>
            <person name="Gujja S."/>
            <person name="Heilman E."/>
            <person name="Heiman D."/>
            <person name="Howarth C."/>
            <person name="Mehta T."/>
            <person name="Neiman D."/>
            <person name="Pearson M."/>
            <person name="Roberts A."/>
            <person name="Saif S."/>
            <person name="Shea T."/>
            <person name="Shenoy N."/>
            <person name="Sisk P."/>
            <person name="Stolte C."/>
            <person name="Sykes S."/>
            <person name="White J."/>
            <person name="Yandava C."/>
            <person name="Burger G."/>
            <person name="Gray M.W."/>
            <person name="Holland P.W.H."/>
            <person name="King N."/>
            <person name="Lang F.B.F."/>
            <person name="Roger A.J."/>
            <person name="Ruiz-Trillo I."/>
            <person name="Haas B."/>
            <person name="Nusbaum C."/>
            <person name="Birren B."/>
        </authorList>
    </citation>
    <scope>NUCLEOTIDE SEQUENCE [LARGE SCALE GENOMIC DNA]</scope>
    <source>
        <strain evidence="2 3">JP610</strain>
    </source>
</reference>
<gene>
    <name evidence="2" type="ORF">SARC_06830</name>
</gene>
<feature type="domain" description="GP-PDE" evidence="1">
    <location>
        <begin position="11"/>
        <end position="235"/>
    </location>
</feature>
<dbReference type="GO" id="GO:0006629">
    <property type="term" value="P:lipid metabolic process"/>
    <property type="evidence" value="ECO:0007669"/>
    <property type="project" value="InterPro"/>
</dbReference>
<protein>
    <recommendedName>
        <fullName evidence="1">GP-PDE domain-containing protein</fullName>
    </recommendedName>
</protein>
<dbReference type="PANTHER" id="PTHR46211">
    <property type="entry name" value="GLYCEROPHOSPHORYL DIESTER PHOSPHODIESTERASE"/>
    <property type="match status" value="1"/>
</dbReference>
<organism evidence="2 3">
    <name type="scientific">Sphaeroforma arctica JP610</name>
    <dbReference type="NCBI Taxonomy" id="667725"/>
    <lineage>
        <taxon>Eukaryota</taxon>
        <taxon>Ichthyosporea</taxon>
        <taxon>Ichthyophonida</taxon>
        <taxon>Sphaeroforma</taxon>
    </lineage>
</organism>
<proteinExistence type="predicted"/>